<dbReference type="EMBL" id="JASMQC010000004">
    <property type="protein sequence ID" value="KAK1945722.1"/>
    <property type="molecule type" value="Genomic_DNA"/>
</dbReference>
<comment type="caution">
    <text evidence="1">The sequence shown here is derived from an EMBL/GenBank/DDBJ whole genome shotgun (WGS) entry which is preliminary data.</text>
</comment>
<gene>
    <name evidence="1" type="ORF">P3T76_002770</name>
</gene>
<reference evidence="1" key="1">
    <citation type="submission" date="2023-08" db="EMBL/GenBank/DDBJ databases">
        <title>Reference Genome Resource for the Citrus Pathogen Phytophthora citrophthora.</title>
        <authorList>
            <person name="Moller H."/>
            <person name="Coetzee B."/>
            <person name="Rose L.J."/>
            <person name="Van Niekerk J.M."/>
        </authorList>
    </citation>
    <scope>NUCLEOTIDE SEQUENCE</scope>
    <source>
        <strain evidence="1">STE-U-9442</strain>
    </source>
</reference>
<dbReference type="Proteomes" id="UP001259832">
    <property type="component" value="Unassembled WGS sequence"/>
</dbReference>
<dbReference type="AlphaFoldDB" id="A0AAD9GVV1"/>
<organism evidence="1 2">
    <name type="scientific">Phytophthora citrophthora</name>
    <dbReference type="NCBI Taxonomy" id="4793"/>
    <lineage>
        <taxon>Eukaryota</taxon>
        <taxon>Sar</taxon>
        <taxon>Stramenopiles</taxon>
        <taxon>Oomycota</taxon>
        <taxon>Peronosporomycetes</taxon>
        <taxon>Peronosporales</taxon>
        <taxon>Peronosporaceae</taxon>
        <taxon>Phytophthora</taxon>
    </lineage>
</organism>
<name>A0AAD9GVV1_9STRA</name>
<keyword evidence="2" id="KW-1185">Reference proteome</keyword>
<accession>A0AAD9GVV1</accession>
<evidence type="ECO:0000313" key="2">
    <source>
        <dbReference type="Proteomes" id="UP001259832"/>
    </source>
</evidence>
<evidence type="ECO:0000313" key="1">
    <source>
        <dbReference type="EMBL" id="KAK1945722.1"/>
    </source>
</evidence>
<proteinExistence type="predicted"/>
<sequence>MNNGIERYYSKKTEVPGYFVSTRFVSHHAQYLLSLSANALDYEGELDAVDVSRLYLPTLMGRRFLPVVER</sequence>
<protein>
    <submittedName>
        <fullName evidence="1">Uncharacterized protein</fullName>
    </submittedName>
</protein>